<keyword evidence="1" id="KW-0040">ANK repeat</keyword>
<feature type="compositionally biased region" description="Low complexity" evidence="2">
    <location>
        <begin position="105"/>
        <end position="115"/>
    </location>
</feature>
<dbReference type="SUPFAM" id="SSF48403">
    <property type="entry name" value="Ankyrin repeat"/>
    <property type="match status" value="2"/>
</dbReference>
<dbReference type="InterPro" id="IPR002110">
    <property type="entry name" value="Ankyrin_rpt"/>
</dbReference>
<dbReference type="PANTHER" id="PTHR24133:SF40">
    <property type="entry name" value="ANKYRIN REPEAT DOMAIN 44"/>
    <property type="match status" value="1"/>
</dbReference>
<dbReference type="Proteomes" id="UP000474640">
    <property type="component" value="Unassembled WGS sequence"/>
</dbReference>
<name>A0A7C8VCF6_ORBOL</name>
<feature type="region of interest" description="Disordered" evidence="2">
    <location>
        <begin position="98"/>
        <end position="151"/>
    </location>
</feature>
<gene>
    <name evidence="3" type="ORF">TWF970_006264</name>
</gene>
<dbReference type="Gene3D" id="1.25.40.20">
    <property type="entry name" value="Ankyrin repeat-containing domain"/>
    <property type="match status" value="2"/>
</dbReference>
<feature type="compositionally biased region" description="Polar residues" evidence="2">
    <location>
        <begin position="851"/>
        <end position="862"/>
    </location>
</feature>
<evidence type="ECO:0000313" key="4">
    <source>
        <dbReference type="Proteomes" id="UP000474640"/>
    </source>
</evidence>
<dbReference type="OrthoDB" id="9995210at2759"/>
<evidence type="ECO:0000313" key="3">
    <source>
        <dbReference type="EMBL" id="KAF3276293.1"/>
    </source>
</evidence>
<dbReference type="PROSITE" id="PS50297">
    <property type="entry name" value="ANK_REP_REGION"/>
    <property type="match status" value="4"/>
</dbReference>
<feature type="region of interest" description="Disordered" evidence="2">
    <location>
        <begin position="834"/>
        <end position="869"/>
    </location>
</feature>
<evidence type="ECO:0000256" key="2">
    <source>
        <dbReference type="SAM" id="MobiDB-lite"/>
    </source>
</evidence>
<organism evidence="3 4">
    <name type="scientific">Orbilia oligospora</name>
    <name type="common">Nematode-trapping fungus</name>
    <name type="synonym">Arthrobotrys oligospora</name>
    <dbReference type="NCBI Taxonomy" id="2813651"/>
    <lineage>
        <taxon>Eukaryota</taxon>
        <taxon>Fungi</taxon>
        <taxon>Dikarya</taxon>
        <taxon>Ascomycota</taxon>
        <taxon>Pezizomycotina</taxon>
        <taxon>Orbiliomycetes</taxon>
        <taxon>Orbiliales</taxon>
        <taxon>Orbiliaceae</taxon>
        <taxon>Orbilia</taxon>
    </lineage>
</organism>
<dbReference type="PROSITE" id="PS50088">
    <property type="entry name" value="ANK_REPEAT"/>
    <property type="match status" value="4"/>
</dbReference>
<feature type="region of interest" description="Disordered" evidence="2">
    <location>
        <begin position="1079"/>
        <end position="1103"/>
    </location>
</feature>
<feature type="compositionally biased region" description="Polar residues" evidence="2">
    <location>
        <begin position="120"/>
        <end position="145"/>
    </location>
</feature>
<sequence length="1431" mass="157855">MPPDMIQETTTKIVTSLALENQGQDVPRSVYHETMVACAPSGHGFDNSVGSRSLAYQGNMENMGFEIDQRMEKMQLEASGSGYETRLEDPRARIGGFETGLKDSGPPAGLAGAGPKYETESAQGMRSGTISPSESTLSTATTYGGKSQDDEDDDFEFERMVFSYQKAGAYFGASDWAKAEVYLSAVVTMLDTHPKFEAKLQVTDKFNIMSILLACQARQNKWNEVLNNIDIVVESAKVSTMLPEDLQCVIGTLENLRADAYVGLGDLETARLVCKKAVRMRRGDSKRLGESVSLMVSILGEMGTEYDVEAEFYKSLIPKKLDLPPKEAPLEGLKVPDQEVLPVSTENDTPIDTDAVFIEKSDIENCLKDESPLITATSASTETSVLTTPPYSPGLKKTEEFRETNMPDHYANYGSNAIGELSGEPSKLYGKDGSDVIEELSTESSNRLRMEGLLKHFGYKVVADPEGGKIFVPAQDVWSGKDTEALIPHVELQVIMHRAITEEGHIEIVEALLKHSRKQVFSLSMDMSSHVHSSERGNPLLYAVWYNNLEMVALLLKYGADINSMTSQAYTALHIAAGMRGKGTKMMELLIVCGAATAGPIVRQNVRGVSPLHLSLSKKQDTNETDKLALLLKNGAEIDAKDCYGETPLMRSTHTSTAPTTLFLLEAGANVLAVKSNGDSALHLAARYYNDAGNSRAHREDGKSKIGWLLKYKADKNLKNKEGMRPIDYVKGEAALKMLGGVLNMGPEGILEMNAKSDTRILTENQSQDSQRSVYQESLAILDTGFGSFSPADKIEHMSLHNRNRTFEVEVVSESPIGTSPILPRLENHNFRSMSSGSSFEGSQYSRRESSSTALTATTYDPQESDSDDDDMKLGKLRYYITEAEKLKSIGEFKKAASFFRVIVKQLNDSPGLERSLKNTRLHYIVELVEIQTRLKNWSDALITVQNMIGGSDDPTLVGLVEHWQAWVYYQQGSLDSARSRCDKAIKKIKKSKGNNEDSVMLMLQILDDMGTQDPDIKEECEVEASFYRNLISLKEPPDPVSYPDVPKKEVPDLKYPSSVVELDTKSDSGWGPSMAIIPVPSEDPQPQVHELSSSPSVRRGNMPVIYAPPAPRFEDVEEHRRILQQHGLNLDDGSLIRVGQVGGRKDTRFEDIEEHRRILQQHGLDLDDGSVIRVEQMRGGKDTRFVAIREAVTKNDLALADALFSDPKLRQYKMDVEYTGWGKDESQPLHFAVSKNNIDIVRLLLRKGVNILSVTAKWKLTALHIASSVSSIGCEMVEFLMDNGIPVDGIEGPESGCRSLPIHLACAARERTKVELLIRRRASVNAKDFHQASPLGVAIMSARTSVHIKVLVDAGALVDDTDKEGDTPLHIAAANSNLEGIKILLECGANRSIKNKKGKRPLDVAKAVGDFSPEIKTLLKPEGKPSRRWF</sequence>
<dbReference type="Pfam" id="PF12796">
    <property type="entry name" value="Ank_2"/>
    <property type="match status" value="3"/>
</dbReference>
<feature type="repeat" description="ANK" evidence="1">
    <location>
        <begin position="535"/>
        <end position="567"/>
    </location>
</feature>
<dbReference type="InterPro" id="IPR052391">
    <property type="entry name" value="E3_Ligase-Neurotoxin"/>
</dbReference>
<reference evidence="3 4" key="1">
    <citation type="submission" date="2020-01" db="EMBL/GenBank/DDBJ databases">
        <authorList>
            <person name="Palmer J.M."/>
        </authorList>
    </citation>
    <scope>NUCLEOTIDE SEQUENCE [LARGE SCALE GENOMIC DNA]</scope>
    <source>
        <strain evidence="3 4">TWF970</strain>
    </source>
</reference>
<feature type="compositionally biased region" description="Low complexity" evidence="2">
    <location>
        <begin position="834"/>
        <end position="845"/>
    </location>
</feature>
<comment type="caution">
    <text evidence="3">The sequence shown here is derived from an EMBL/GenBank/DDBJ whole genome shotgun (WGS) entry which is preliminary data.</text>
</comment>
<feature type="repeat" description="ANK" evidence="1">
    <location>
        <begin position="1225"/>
        <end position="1257"/>
    </location>
</feature>
<protein>
    <submittedName>
        <fullName evidence="3">Uncharacterized protein</fullName>
    </submittedName>
</protein>
<dbReference type="PANTHER" id="PTHR24133">
    <property type="entry name" value="ANKYRIN DOMAIN-CONTAINING"/>
    <property type="match status" value="1"/>
</dbReference>
<dbReference type="SMART" id="SM00248">
    <property type="entry name" value="ANK"/>
    <property type="match status" value="11"/>
</dbReference>
<dbReference type="EMBL" id="JAABOJ010000033">
    <property type="protein sequence ID" value="KAF3276293.1"/>
    <property type="molecule type" value="Genomic_DNA"/>
</dbReference>
<feature type="repeat" description="ANK" evidence="1">
    <location>
        <begin position="1365"/>
        <end position="1397"/>
    </location>
</feature>
<proteinExistence type="predicted"/>
<accession>A0A7C8VCF6</accession>
<feature type="repeat" description="ANK" evidence="1">
    <location>
        <begin position="607"/>
        <end position="643"/>
    </location>
</feature>
<dbReference type="InterPro" id="IPR036770">
    <property type="entry name" value="Ankyrin_rpt-contain_sf"/>
</dbReference>
<evidence type="ECO:0000256" key="1">
    <source>
        <dbReference type="PROSITE-ProRule" id="PRU00023"/>
    </source>
</evidence>